<keyword evidence="2" id="KW-1185">Reference proteome</keyword>
<proteinExistence type="predicted"/>
<dbReference type="EMBL" id="BMVP01000003">
    <property type="protein sequence ID" value="GHB52413.1"/>
    <property type="molecule type" value="Genomic_DNA"/>
</dbReference>
<dbReference type="RefSeq" id="WP_190183941.1">
    <property type="nucleotide sequence ID" value="NZ_BMVP01000003.1"/>
</dbReference>
<accession>A0ABQ3EXA0</accession>
<dbReference type="Proteomes" id="UP000642673">
    <property type="component" value="Unassembled WGS sequence"/>
</dbReference>
<reference evidence="2" key="1">
    <citation type="journal article" date="2019" name="Int. J. Syst. Evol. Microbiol.">
        <title>The Global Catalogue of Microorganisms (GCM) 10K type strain sequencing project: providing services to taxonomists for standard genome sequencing and annotation.</title>
        <authorList>
            <consortium name="The Broad Institute Genomics Platform"/>
            <consortium name="The Broad Institute Genome Sequencing Center for Infectious Disease"/>
            <person name="Wu L."/>
            <person name="Ma J."/>
        </authorList>
    </citation>
    <scope>NUCLEOTIDE SEQUENCE [LARGE SCALE GENOMIC DNA]</scope>
    <source>
        <strain evidence="2">JCM 4738</strain>
    </source>
</reference>
<comment type="caution">
    <text evidence="1">The sequence shown here is derived from an EMBL/GenBank/DDBJ whole genome shotgun (WGS) entry which is preliminary data.</text>
</comment>
<sequence>MLMPSPIVVRSLLARYASLAGQDSAAARQELEQVSYTLCVTTATTTIEDALAAAEVLAEREVPTGRQEMSAAAA</sequence>
<dbReference type="Pfam" id="PF17196">
    <property type="entry name" value="DUF5133"/>
    <property type="match status" value="1"/>
</dbReference>
<evidence type="ECO:0000313" key="1">
    <source>
        <dbReference type="EMBL" id="GHB52413.1"/>
    </source>
</evidence>
<evidence type="ECO:0000313" key="2">
    <source>
        <dbReference type="Proteomes" id="UP000642673"/>
    </source>
</evidence>
<name>A0ABQ3EXA0_9ACTN</name>
<organism evidence="1 2">
    <name type="scientific">Streptomyces cirratus</name>
    <dbReference type="NCBI Taxonomy" id="68187"/>
    <lineage>
        <taxon>Bacteria</taxon>
        <taxon>Bacillati</taxon>
        <taxon>Actinomycetota</taxon>
        <taxon>Actinomycetes</taxon>
        <taxon>Kitasatosporales</taxon>
        <taxon>Streptomycetaceae</taxon>
        <taxon>Streptomyces</taxon>
    </lineage>
</organism>
<evidence type="ECO:0008006" key="3">
    <source>
        <dbReference type="Google" id="ProtNLM"/>
    </source>
</evidence>
<protein>
    <recommendedName>
        <fullName evidence="3">DUF5133 domain-containing protein</fullName>
    </recommendedName>
</protein>
<dbReference type="InterPro" id="IPR033457">
    <property type="entry name" value="DUF5133"/>
</dbReference>
<gene>
    <name evidence="1" type="ORF">GCM10010347_22880</name>
</gene>